<gene>
    <name evidence="2" type="ORF">AKO1_014018</name>
</gene>
<dbReference type="InterPro" id="IPR028010">
    <property type="entry name" value="GSAP_C_dom"/>
</dbReference>
<sequence length="579" mass="66389">MIHGEGGLDTLCHQVREGQNINVTLYLLQSQQTRKFTIMSSERVYFGSCGNLIVSFIPNKYLRLIDNGYRRRLPLTQPNTLLTITGSQASDSVGSILINIFPHKSIMHVVNVRTGKIYQLQSKNLFLSKYFSSQPDLFQPFASTFISYGIDHYDDLFLKDACSTLICELSNCPKIAKDFLSRIFHEYLCVSTFVDAFDHRMDKDFLNIIPSGVLQRRNSPCLIDTLRCHPLWSKLKVPPMRKTKNVEPPSPNVTTSTSYLYKKPNKVLTTCDMVNMVASVADTCSSSTSSSSSCSSSYSDQSYSNAYEMHSSGYKHVFYTCLELCIRNMKTGKPWLAKKWSHDYTNIVSERCKRLFDMVYKSVQSSPYSIQFRTLSCLMTAFENASLPPPSDFHRVFAIAAYHHLPRRLFVQFVMREVIVVTVEFVQYVFSREKYCRSTSELLALLDKHVYERRVTNDDWQVEVERELKRARQLQTKESQEVLLRHFDESSMSKLRSIKTKNRSSLSLDTSSSPIYLFREGANQDLNADSDDDVVVSSSSEKCFSPLVSYLNSKDNSIEVQKYSYSVLKKSTPFVFQTN</sequence>
<keyword evidence="3" id="KW-1185">Reference proteome</keyword>
<proteinExistence type="predicted"/>
<evidence type="ECO:0000313" key="3">
    <source>
        <dbReference type="Proteomes" id="UP001431209"/>
    </source>
</evidence>
<feature type="domain" description="Gamma-secretase-activating protein C-terminal" evidence="1">
    <location>
        <begin position="362"/>
        <end position="431"/>
    </location>
</feature>
<accession>A0AAW2Z1X8</accession>
<dbReference type="EMBL" id="JAOPGA020000995">
    <property type="protein sequence ID" value="KAL0483806.1"/>
    <property type="molecule type" value="Genomic_DNA"/>
</dbReference>
<dbReference type="Pfam" id="PF14959">
    <property type="entry name" value="GSAP-16"/>
    <property type="match status" value="1"/>
</dbReference>
<dbReference type="AlphaFoldDB" id="A0AAW2Z1X8"/>
<comment type="caution">
    <text evidence="2">The sequence shown here is derived from an EMBL/GenBank/DDBJ whole genome shotgun (WGS) entry which is preliminary data.</text>
</comment>
<reference evidence="2 3" key="1">
    <citation type="submission" date="2024-03" db="EMBL/GenBank/DDBJ databases">
        <title>The Acrasis kona genome and developmental transcriptomes reveal deep origins of eukaryotic multicellular pathways.</title>
        <authorList>
            <person name="Sheikh S."/>
            <person name="Fu C.-J."/>
            <person name="Brown M.W."/>
            <person name="Baldauf S.L."/>
        </authorList>
    </citation>
    <scope>NUCLEOTIDE SEQUENCE [LARGE SCALE GENOMIC DNA]</scope>
    <source>
        <strain evidence="2 3">ATCC MYA-3509</strain>
    </source>
</reference>
<evidence type="ECO:0000313" key="2">
    <source>
        <dbReference type="EMBL" id="KAL0483806.1"/>
    </source>
</evidence>
<dbReference type="Proteomes" id="UP001431209">
    <property type="component" value="Unassembled WGS sequence"/>
</dbReference>
<organism evidence="2 3">
    <name type="scientific">Acrasis kona</name>
    <dbReference type="NCBI Taxonomy" id="1008807"/>
    <lineage>
        <taxon>Eukaryota</taxon>
        <taxon>Discoba</taxon>
        <taxon>Heterolobosea</taxon>
        <taxon>Tetramitia</taxon>
        <taxon>Eutetramitia</taxon>
        <taxon>Acrasidae</taxon>
        <taxon>Acrasis</taxon>
    </lineage>
</organism>
<name>A0AAW2Z1X8_9EUKA</name>
<evidence type="ECO:0000259" key="1">
    <source>
        <dbReference type="Pfam" id="PF14959"/>
    </source>
</evidence>
<protein>
    <recommendedName>
        <fullName evidence="1">Gamma-secretase-activating protein C-terminal domain-containing protein</fullName>
    </recommendedName>
</protein>